<proteinExistence type="predicted"/>
<organism evidence="1 2">
    <name type="scientific">Nitrosospira multiformis (strain ATCC 25196 / NCIMB 11849 / C 71)</name>
    <dbReference type="NCBI Taxonomy" id="323848"/>
    <lineage>
        <taxon>Bacteria</taxon>
        <taxon>Pseudomonadati</taxon>
        <taxon>Pseudomonadota</taxon>
        <taxon>Betaproteobacteria</taxon>
        <taxon>Nitrosomonadales</taxon>
        <taxon>Nitrosomonadaceae</taxon>
        <taxon>Nitrosospira</taxon>
    </lineage>
</organism>
<sequence length="64" mass="7104">MQRIMNEQRPNLECVSLPFGFSHDSPPTPEKTNTALCETHYGDEYNTFAQPTACCLDVLTVGPS</sequence>
<protein>
    <submittedName>
        <fullName evidence="1">Uncharacterized protein</fullName>
    </submittedName>
</protein>
<accession>A0A1H5S824</accession>
<dbReference type="EMBL" id="FNVK01000002">
    <property type="protein sequence ID" value="SEF46128.1"/>
    <property type="molecule type" value="Genomic_DNA"/>
</dbReference>
<reference evidence="1 2" key="1">
    <citation type="submission" date="2016-10" db="EMBL/GenBank/DDBJ databases">
        <authorList>
            <person name="de Groot N.N."/>
        </authorList>
    </citation>
    <scope>NUCLEOTIDE SEQUENCE [LARGE SCALE GENOMIC DNA]</scope>
    <source>
        <strain evidence="1 2">Nl13</strain>
    </source>
</reference>
<gene>
    <name evidence="1" type="ORF">SAMN05216403_10218</name>
</gene>
<name>A0A1H5S824_NITMU</name>
<evidence type="ECO:0000313" key="1">
    <source>
        <dbReference type="EMBL" id="SEF46128.1"/>
    </source>
</evidence>
<evidence type="ECO:0000313" key="2">
    <source>
        <dbReference type="Proteomes" id="UP000236751"/>
    </source>
</evidence>
<dbReference type="Proteomes" id="UP000236751">
    <property type="component" value="Unassembled WGS sequence"/>
</dbReference>
<dbReference type="AlphaFoldDB" id="A0A1H5S824"/>